<dbReference type="InterPro" id="IPR057352">
    <property type="entry name" value="TPR_TmcB/C"/>
</dbReference>
<dbReference type="Pfam" id="PF25474">
    <property type="entry name" value="TPR_TmcB"/>
    <property type="match status" value="1"/>
</dbReference>
<keyword evidence="5" id="KW-1185">Reference proteome</keyword>
<evidence type="ECO:0000313" key="5">
    <source>
        <dbReference type="Proteomes" id="UP000054937"/>
    </source>
</evidence>
<comment type="caution">
    <text evidence="4">The sequence shown here is derived from an EMBL/GenBank/DDBJ whole genome shotgun (WGS) entry which is preliminary data.</text>
</comment>
<evidence type="ECO:0000313" key="4">
    <source>
        <dbReference type="EMBL" id="KRX01055.1"/>
    </source>
</evidence>
<dbReference type="PANTHER" id="PTHR31600">
    <property type="entry name" value="TINY MACROCYSTS PROTEIN B-RELATED"/>
    <property type="match status" value="1"/>
</dbReference>
<feature type="region of interest" description="Disordered" evidence="1">
    <location>
        <begin position="1305"/>
        <end position="1327"/>
    </location>
</feature>
<feature type="compositionally biased region" description="Acidic residues" evidence="1">
    <location>
        <begin position="1308"/>
        <end position="1327"/>
    </location>
</feature>
<protein>
    <recommendedName>
        <fullName evidence="3">TmcB/TmcC TPR repeats domain-containing protein</fullName>
    </recommendedName>
</protein>
<dbReference type="InterPro" id="IPR052994">
    <property type="entry name" value="Tiny_macrocysts_regulators"/>
</dbReference>
<feature type="transmembrane region" description="Helical" evidence="2">
    <location>
        <begin position="1062"/>
        <end position="1081"/>
    </location>
</feature>
<keyword evidence="2" id="KW-0812">Transmembrane</keyword>
<dbReference type="OrthoDB" id="297598at2759"/>
<evidence type="ECO:0000256" key="2">
    <source>
        <dbReference type="SAM" id="Phobius"/>
    </source>
</evidence>
<keyword evidence="2" id="KW-0472">Membrane</keyword>
<evidence type="ECO:0000256" key="1">
    <source>
        <dbReference type="SAM" id="MobiDB-lite"/>
    </source>
</evidence>
<proteinExistence type="predicted"/>
<gene>
    <name evidence="4" type="ORF">PPERSA_00803</name>
</gene>
<accession>A0A0V0QFT0</accession>
<reference evidence="4 5" key="1">
    <citation type="journal article" date="2015" name="Sci. Rep.">
        <title>Genome of the facultative scuticociliatosis pathogen Pseudocohnilembus persalinus provides insight into its virulence through horizontal gene transfer.</title>
        <authorList>
            <person name="Xiong J."/>
            <person name="Wang G."/>
            <person name="Cheng J."/>
            <person name="Tian M."/>
            <person name="Pan X."/>
            <person name="Warren A."/>
            <person name="Jiang C."/>
            <person name="Yuan D."/>
            <person name="Miao W."/>
        </authorList>
    </citation>
    <scope>NUCLEOTIDE SEQUENCE [LARGE SCALE GENOMIC DNA]</scope>
    <source>
        <strain evidence="4">36N120E</strain>
    </source>
</reference>
<dbReference type="InParanoid" id="A0A0V0QFT0"/>
<dbReference type="EMBL" id="LDAU01000179">
    <property type="protein sequence ID" value="KRX01055.1"/>
    <property type="molecule type" value="Genomic_DNA"/>
</dbReference>
<dbReference type="PANTHER" id="PTHR31600:SF2">
    <property type="entry name" value="GAMETE ENRICHED GENE 10 PROTEIN-RELATED"/>
    <property type="match status" value="1"/>
</dbReference>
<keyword evidence="2" id="KW-1133">Transmembrane helix</keyword>
<feature type="domain" description="TmcB/TmcC TPR repeats" evidence="3">
    <location>
        <begin position="188"/>
        <end position="301"/>
    </location>
</feature>
<organism evidence="4 5">
    <name type="scientific">Pseudocohnilembus persalinus</name>
    <name type="common">Ciliate</name>
    <dbReference type="NCBI Taxonomy" id="266149"/>
    <lineage>
        <taxon>Eukaryota</taxon>
        <taxon>Sar</taxon>
        <taxon>Alveolata</taxon>
        <taxon>Ciliophora</taxon>
        <taxon>Intramacronucleata</taxon>
        <taxon>Oligohymenophorea</taxon>
        <taxon>Scuticociliatia</taxon>
        <taxon>Philasterida</taxon>
        <taxon>Pseudocohnilembidae</taxon>
        <taxon>Pseudocohnilembus</taxon>
    </lineage>
</organism>
<dbReference type="Proteomes" id="UP000054937">
    <property type="component" value="Unassembled WGS sequence"/>
</dbReference>
<dbReference type="OMA" id="NICEGFF"/>
<evidence type="ECO:0000259" key="3">
    <source>
        <dbReference type="Pfam" id="PF25474"/>
    </source>
</evidence>
<name>A0A0V0QFT0_PSEPJ</name>
<sequence>MRKEFRYDLLLADPNKYESLNQAIQQLLYLTKILNYYQTSKDYSALLDAFLDYHKTICKQTDCPAYQGNISQKQIKRFVKSKYNAIYLQIRNFDQKLQLQKDYKNQNGVNIYVSEQFVILLYLIESIYVSALSRFPACILLRINHALFLLDTMMATQQAMQELEIAVNEKPYLDEQFMIYRYNKLMEEQMVEQRKNQNKSEVAMELNSDSHIKEFMKLIEISASDHSDFWSQLSEDVPDLTKLQEIGLSAYQSSSQLQDYWLKMNKMNIDIGPNIMRQYVRYLLDVLHDKQQAYEISQKLKDSNMQSLERAKLITNINDFTKEPVGLIAISGEDNVPSFQQGIQFFGTIRQDKYFKLIGYMVIDSKSHVIQNVSSNCISLFGLNIQIISRDSIKITDIVPDIFENISDYKKKSGNQVFIDYQLKKKNKVSNPPLYNVTVSDIKMLGKQVAYQLKLEKLSNQTQNQSDQNAIQSKELNNNSYIDQLSVTDRGHKRFLFFNPSFIFYFDVKNAVFNGKYLKHSKQDINSSQNIEYEYDQNMHPITAVINRPLLEYDENLNLLNKDGVQDINKTSSQSNQEINKFNINKIIQGLSDQKYDDKQEIMEQSFDKQLIYGKGIRILRLVGNALQDIDDIKQASFTNEEEEELQEEKENKTYKFNTNLNVKTYTDLVQASSDRLLYVQRILYKLTNHYLINLGLYDEYSNMKLDSSYIQETIQELENVQVYLQDYMDQDIIGSKQYQLMTESTVKVQQMEANGQIKEFFVDLNQGTAQIIEKAYSLSSGDYTEISESNTEFYYLKYAILNEYYDFLQIGEDENQEQSDLDQKFLEEDHGGLGIGQLKHSYFVAVFFYTDSITNNIAQQLEENRLTNLAMANYTFFNNALRQGFIDQQFSIQMTDLKKFSDEVMDNLYEIYTDMIQEHSKNLDVNTGDYNNLFSELFNDDVCDQYELYSFNSKTACQNYDQDIFGQGLSSVLTTYFENFRYIISMYNQLLKDASINIGITVKNIYTDTGENKILNIINSNESYQISTLQDDYLRKIYQVLKQKLKESIQNQIDFGSTIRVTLFISFTVVLILAFLFFWIPLMGKIQKDVDDKKIFEEFKKWQGYNPLFENNQSKDSDKIYNKRYFEELKINQFIHINEKQQSYYQKYKKTGTIKKIKNLEEFLDLQQLVWIKSNSKKNKFMKCKYLRNPELMTKFSLKFKEADVITIGQALQSSFVRKKWDLNAKYIKTMKHLEDGSTITQENYDWNNNGKIVTAKLVNENKKNKNKQSRTLSWSSVQIKRKTLKDSQSSNSFQELYSPTSLYTYDDYEDPGDEDGEDFEYDEDEEEDTYCADEYEKHSENINENNNQEFILQKEDIIGKQKSNIKEIMQNQALRLQNKLQSDQKQQFKSKLEFLIHPHCDRTKLYLSPIFENNQDSFSSIQFQYLYQYIQQQTQKNKRIQVKHCTDNKNAENICGIHYGGLDSHCKKYCMVDLEYPTQDCIKCQTPSDYADQQCMFHDFCQERFELGIGGSDICKNSYNLGAEFPTACNCSIHLKNGLEFSKLVQNCDGLNCIINGMIIRESVDNLIMDCGCTFKQCGFDGECYTKQICTDAETCESFGGY</sequence>